<dbReference type="AlphaFoldDB" id="A0A1G4Y3F6"/>
<keyword evidence="1" id="KW-0472">Membrane</keyword>
<dbReference type="Proteomes" id="UP000183569">
    <property type="component" value="Unassembled WGS sequence"/>
</dbReference>
<feature type="transmembrane region" description="Helical" evidence="1">
    <location>
        <begin position="29"/>
        <end position="51"/>
    </location>
</feature>
<proteinExistence type="predicted"/>
<organism evidence="2 3">
    <name type="scientific">Kosakonia sacchari</name>
    <dbReference type="NCBI Taxonomy" id="1158459"/>
    <lineage>
        <taxon>Bacteria</taxon>
        <taxon>Pseudomonadati</taxon>
        <taxon>Pseudomonadota</taxon>
        <taxon>Gammaproteobacteria</taxon>
        <taxon>Enterobacterales</taxon>
        <taxon>Enterobacteriaceae</taxon>
        <taxon>Kosakonia</taxon>
    </lineage>
</organism>
<evidence type="ECO:0000313" key="3">
    <source>
        <dbReference type="Proteomes" id="UP000183569"/>
    </source>
</evidence>
<feature type="transmembrane region" description="Helical" evidence="1">
    <location>
        <begin position="63"/>
        <end position="85"/>
    </location>
</feature>
<comment type="caution">
    <text evidence="2">The sequence shown here is derived from an EMBL/GenBank/DDBJ whole genome shotgun (WGS) entry which is preliminary data.</text>
</comment>
<keyword evidence="1" id="KW-0812">Transmembrane</keyword>
<dbReference type="EMBL" id="FMUI01000004">
    <property type="protein sequence ID" value="SCX47900.1"/>
    <property type="molecule type" value="Genomic_DNA"/>
</dbReference>
<reference evidence="2 3" key="1">
    <citation type="submission" date="2016-10" db="EMBL/GenBank/DDBJ databases">
        <authorList>
            <person name="Varghese N."/>
            <person name="Submissions S."/>
        </authorList>
    </citation>
    <scope>NUCLEOTIDE SEQUENCE [LARGE SCALE GENOMIC DNA]</scope>
    <source>
        <strain evidence="2 3">CGMCC 1.12102</strain>
    </source>
</reference>
<evidence type="ECO:0000256" key="1">
    <source>
        <dbReference type="SAM" id="Phobius"/>
    </source>
</evidence>
<keyword evidence="1" id="KW-1133">Transmembrane helix</keyword>
<name>A0A1G4Y3F6_9ENTR</name>
<protein>
    <submittedName>
        <fullName evidence="2">Uncharacterized protein</fullName>
    </submittedName>
</protein>
<evidence type="ECO:0000313" key="2">
    <source>
        <dbReference type="EMBL" id="SCX47900.1"/>
    </source>
</evidence>
<sequence length="123" mass="14544">MESYNNSKSNALNTPYGFDQRMQHIGKNIINLTYGLELWFYIILNCILLSFRTVYSTNPVSLFSLLNEMFFIMMRVYYHIMVSWLKLSIDNMRTIVNLIKFVFSEARVLCEISFTPANSEWLT</sequence>
<accession>A0A1G4Y3F6</accession>
<gene>
    <name evidence="2" type="ORF">SAMN02927897_01914</name>
</gene>